<protein>
    <submittedName>
        <fullName evidence="1">Uncharacterized protein</fullName>
    </submittedName>
</protein>
<proteinExistence type="predicted"/>
<name>A0A0P0GPE1_9BACE</name>
<dbReference type="PATRIC" id="fig|246787.4.peg.2672"/>
<dbReference type="KEGG" id="bcel:BcellWH2_02595"/>
<evidence type="ECO:0000313" key="1">
    <source>
        <dbReference type="EMBL" id="ALJ59834.1"/>
    </source>
</evidence>
<sequence length="169" mass="19349">MWLFTHDIVLSDPACLELDSLGFHIKKLDGEIYVANKTDTIVVLSSDLLGRDFVVANGSDTLVLSLKDSLPIEIPANHSLTLRYESKENSSFFQNLPCKNTWMSLYKLLGDSTFSLLKISVEAKKIRLLHGDLPFSYLRDDSGETLKEFWNEGIFDKEERGQRFWRISE</sequence>
<accession>A0A0P0GPE1</accession>
<dbReference type="InterPro" id="IPR028967">
    <property type="entry name" value="Imm65"/>
</dbReference>
<dbReference type="Proteomes" id="UP000061809">
    <property type="component" value="Chromosome"/>
</dbReference>
<dbReference type="Pfam" id="PF15582">
    <property type="entry name" value="Imm65"/>
    <property type="match status" value="1"/>
</dbReference>
<dbReference type="EMBL" id="CP012801">
    <property type="protein sequence ID" value="ALJ59834.1"/>
    <property type="molecule type" value="Genomic_DNA"/>
</dbReference>
<dbReference type="AlphaFoldDB" id="A0A0P0GPE1"/>
<gene>
    <name evidence="1" type="ORF">BcellWH2_02595</name>
</gene>
<reference evidence="1 2" key="1">
    <citation type="journal article" date="2015" name="Science">
        <title>Genetic determinants of in vivo fitness and diet responsiveness in multiple human gut Bacteroides.</title>
        <authorList>
            <person name="Wu M."/>
            <person name="McNulty N.P."/>
            <person name="Rodionov D.A."/>
            <person name="Khoroshkin M.S."/>
            <person name="Griffin N.W."/>
            <person name="Cheng J."/>
            <person name="Latreille P."/>
            <person name="Kerstetter R.A."/>
            <person name="Terrapon N."/>
            <person name="Henrissat B."/>
            <person name="Osterman A.L."/>
            <person name="Gordon J.I."/>
        </authorList>
    </citation>
    <scope>NUCLEOTIDE SEQUENCE [LARGE SCALE GENOMIC DNA]</scope>
    <source>
        <strain evidence="1 2">WH2</strain>
    </source>
</reference>
<evidence type="ECO:0000313" key="2">
    <source>
        <dbReference type="Proteomes" id="UP000061809"/>
    </source>
</evidence>
<organism evidence="1 2">
    <name type="scientific">Bacteroides cellulosilyticus</name>
    <dbReference type="NCBI Taxonomy" id="246787"/>
    <lineage>
        <taxon>Bacteria</taxon>
        <taxon>Pseudomonadati</taxon>
        <taxon>Bacteroidota</taxon>
        <taxon>Bacteroidia</taxon>
        <taxon>Bacteroidales</taxon>
        <taxon>Bacteroidaceae</taxon>
        <taxon>Bacteroides</taxon>
    </lineage>
</organism>